<feature type="transmembrane region" description="Helical" evidence="1">
    <location>
        <begin position="7"/>
        <end position="29"/>
    </location>
</feature>
<organism evidence="2 3">
    <name type="scientific">Xylophilus ampelinus</name>
    <dbReference type="NCBI Taxonomy" id="54067"/>
    <lineage>
        <taxon>Bacteria</taxon>
        <taxon>Pseudomonadati</taxon>
        <taxon>Pseudomonadota</taxon>
        <taxon>Betaproteobacteria</taxon>
        <taxon>Burkholderiales</taxon>
        <taxon>Xylophilus</taxon>
    </lineage>
</organism>
<protein>
    <submittedName>
        <fullName evidence="2">AsmA-like protein</fullName>
    </submittedName>
</protein>
<dbReference type="PANTHER" id="PTHR30441">
    <property type="entry name" value="DUF748 DOMAIN-CONTAINING PROTEIN"/>
    <property type="match status" value="1"/>
</dbReference>
<keyword evidence="3" id="KW-1185">Reference proteome</keyword>
<gene>
    <name evidence="2" type="ORF">DFQ15_11439</name>
</gene>
<accession>A0A318SJV6</accession>
<comment type="caution">
    <text evidence="2">The sequence shown here is derived from an EMBL/GenBank/DDBJ whole genome shotgun (WGS) entry which is preliminary data.</text>
</comment>
<keyword evidence="1" id="KW-0812">Transmembrane</keyword>
<keyword evidence="1" id="KW-0472">Membrane</keyword>
<dbReference type="GO" id="GO:0005886">
    <property type="term" value="C:plasma membrane"/>
    <property type="evidence" value="ECO:0007669"/>
    <property type="project" value="TreeGrafter"/>
</dbReference>
<reference evidence="2 3" key="1">
    <citation type="submission" date="2018-06" db="EMBL/GenBank/DDBJ databases">
        <title>Genomic Encyclopedia of Type Strains, Phase III (KMG-III): the genomes of soil and plant-associated and newly described type strains.</title>
        <authorList>
            <person name="Whitman W."/>
        </authorList>
    </citation>
    <scope>NUCLEOTIDE SEQUENCE [LARGE SCALE GENOMIC DNA]</scope>
    <source>
        <strain evidence="2 3">CECT 7646</strain>
    </source>
</reference>
<dbReference type="EMBL" id="QJTC01000014">
    <property type="protein sequence ID" value="PYE76254.1"/>
    <property type="molecule type" value="Genomic_DNA"/>
</dbReference>
<dbReference type="GO" id="GO:0090313">
    <property type="term" value="P:regulation of protein targeting to membrane"/>
    <property type="evidence" value="ECO:0007669"/>
    <property type="project" value="TreeGrafter"/>
</dbReference>
<name>A0A318SJV6_9BURK</name>
<evidence type="ECO:0000256" key="1">
    <source>
        <dbReference type="SAM" id="Phobius"/>
    </source>
</evidence>
<dbReference type="InterPro" id="IPR052894">
    <property type="entry name" value="AsmA-related"/>
</dbReference>
<proteinExistence type="predicted"/>
<evidence type="ECO:0000313" key="3">
    <source>
        <dbReference type="Proteomes" id="UP000247540"/>
    </source>
</evidence>
<keyword evidence="1" id="KW-1133">Transmembrane helix</keyword>
<dbReference type="OrthoDB" id="8891556at2"/>
<dbReference type="RefSeq" id="WP_110465919.1">
    <property type="nucleotide sequence ID" value="NZ_JAMOFZ010000014.1"/>
</dbReference>
<evidence type="ECO:0000313" key="2">
    <source>
        <dbReference type="EMBL" id="PYE76254.1"/>
    </source>
</evidence>
<dbReference type="AlphaFoldDB" id="A0A318SJV6"/>
<dbReference type="Proteomes" id="UP000247540">
    <property type="component" value="Unassembled WGS sequence"/>
</dbReference>
<sequence length="429" mass="45071">MQRKNKGWIALGVGVTVLVAVALGIAAWIPSEAELARVAEAKVGAAVGAPVTIARLHWQVLPTAQVVLEGVRAAPASGDAPPLTIGRIVAEPRMGRLLRGKIAVARLVVEDASLPQPAMSGFKVLHDATQGGEGRLQPDTIPLERAEFRDVRWVSRQGKALAYEGDVDFDPGWRPRRGTLVRSGAPTDTRLLLTRQGQEDRWAAEIHAGGRTEQAMLDLQEKDGGYQVRGALDFRQVDLVPLLAAFERTSAIAGKATGHTDLRAQGADPGALLRSAHTTTRFSVQPATLLTFDLEAAVKSAGTHRGGTTRLDQLTGTVETQNDPGGIIVRYTDLKATSGVLTATGEATLQSRRIRGDVAIDLVDGVVGLPLQFGGTMDDPTLSLSAAALAGAAVGTAVAPGLGTAIGARVGETIRKIFGAEPEKPQPVR</sequence>
<dbReference type="PANTHER" id="PTHR30441:SF8">
    <property type="entry name" value="DUF748 DOMAIN-CONTAINING PROTEIN"/>
    <property type="match status" value="1"/>
</dbReference>